<keyword evidence="3" id="KW-1185">Reference proteome</keyword>
<evidence type="ECO:0000313" key="2">
    <source>
        <dbReference type="EMBL" id="PSN69267.1"/>
    </source>
</evidence>
<protein>
    <submittedName>
        <fullName evidence="2">Uncharacterized protein</fullName>
    </submittedName>
</protein>
<evidence type="ECO:0000256" key="1">
    <source>
        <dbReference type="SAM" id="Phobius"/>
    </source>
</evidence>
<keyword evidence="1" id="KW-1133">Transmembrane helix</keyword>
<evidence type="ECO:0000313" key="3">
    <source>
        <dbReference type="Proteomes" id="UP000240883"/>
    </source>
</evidence>
<keyword evidence="1" id="KW-0472">Membrane</keyword>
<dbReference type="EMBL" id="KZ678133">
    <property type="protein sequence ID" value="PSN69267.1"/>
    <property type="molecule type" value="Genomic_DNA"/>
</dbReference>
<keyword evidence="1" id="KW-0812">Transmembrane</keyword>
<dbReference type="Proteomes" id="UP000240883">
    <property type="component" value="Unassembled WGS sequence"/>
</dbReference>
<reference evidence="2 3" key="1">
    <citation type="journal article" date="2018" name="Front. Microbiol.">
        <title>Genome-Wide Analysis of Corynespora cassiicola Leaf Fall Disease Putative Effectors.</title>
        <authorList>
            <person name="Lopez D."/>
            <person name="Ribeiro S."/>
            <person name="Label P."/>
            <person name="Fumanal B."/>
            <person name="Venisse J.S."/>
            <person name="Kohler A."/>
            <person name="de Oliveira R.R."/>
            <person name="Labutti K."/>
            <person name="Lipzen A."/>
            <person name="Lail K."/>
            <person name="Bauer D."/>
            <person name="Ohm R.A."/>
            <person name="Barry K.W."/>
            <person name="Spatafora J."/>
            <person name="Grigoriev I.V."/>
            <person name="Martin F.M."/>
            <person name="Pujade-Renaud V."/>
        </authorList>
    </citation>
    <scope>NUCLEOTIDE SEQUENCE [LARGE SCALE GENOMIC DNA]</scope>
    <source>
        <strain evidence="2 3">Philippines</strain>
    </source>
</reference>
<organism evidence="2 3">
    <name type="scientific">Corynespora cassiicola Philippines</name>
    <dbReference type="NCBI Taxonomy" id="1448308"/>
    <lineage>
        <taxon>Eukaryota</taxon>
        <taxon>Fungi</taxon>
        <taxon>Dikarya</taxon>
        <taxon>Ascomycota</taxon>
        <taxon>Pezizomycotina</taxon>
        <taxon>Dothideomycetes</taxon>
        <taxon>Pleosporomycetidae</taxon>
        <taxon>Pleosporales</taxon>
        <taxon>Corynesporascaceae</taxon>
        <taxon>Corynespora</taxon>
    </lineage>
</organism>
<proteinExistence type="predicted"/>
<sequence>MVWTWMSLDSFRLVARLVRQTGRQTGTPQAASWARARKRLGMRAGEFVASMESVVNMETLVLDWQEGERGRGRGHSHHDCNWGRVAGRETPPILPSAGCCRLQAAGWGAVCLASIQLGRAGYEGEITPVCRGWRPKRRQRMLQAALREREGIPLQPDDEGERQIGRRRAQVGFTALVLGRDACCMHALTDGTSGLTAAGAGAGGSAATTALMLPLLLLLLLLLRPSSAATCSISNSAHSTPLS</sequence>
<accession>A0A2T2NV08</accession>
<dbReference type="AlphaFoldDB" id="A0A2T2NV08"/>
<feature type="transmembrane region" description="Helical" evidence="1">
    <location>
        <begin position="202"/>
        <end position="223"/>
    </location>
</feature>
<name>A0A2T2NV08_CORCC</name>
<gene>
    <name evidence="2" type="ORF">BS50DRAFT_338009</name>
</gene>